<feature type="domain" description="DDH" evidence="1">
    <location>
        <begin position="24"/>
        <end position="175"/>
    </location>
</feature>
<dbReference type="GO" id="GO:0003676">
    <property type="term" value="F:nucleic acid binding"/>
    <property type="evidence" value="ECO:0007669"/>
    <property type="project" value="InterPro"/>
</dbReference>
<evidence type="ECO:0000259" key="1">
    <source>
        <dbReference type="Pfam" id="PF01368"/>
    </source>
</evidence>
<dbReference type="InterPro" id="IPR038763">
    <property type="entry name" value="DHH_sf"/>
</dbReference>
<evidence type="ECO:0000313" key="4">
    <source>
        <dbReference type="Proteomes" id="UP000823847"/>
    </source>
</evidence>
<dbReference type="InterPro" id="IPR003156">
    <property type="entry name" value="DHHA1_dom"/>
</dbReference>
<dbReference type="Pfam" id="PF01368">
    <property type="entry name" value="DHH"/>
    <property type="match status" value="1"/>
</dbReference>
<dbReference type="SUPFAM" id="SSF64182">
    <property type="entry name" value="DHH phosphoesterases"/>
    <property type="match status" value="1"/>
</dbReference>
<name>A0A9D1XPN9_9BACT</name>
<reference evidence="3" key="2">
    <citation type="submission" date="2021-04" db="EMBL/GenBank/DDBJ databases">
        <authorList>
            <person name="Gilroy R."/>
        </authorList>
    </citation>
    <scope>NUCLEOTIDE SEQUENCE</scope>
    <source>
        <strain evidence="3">ChiHecec2B26-12326</strain>
    </source>
</reference>
<dbReference type="Pfam" id="PF02272">
    <property type="entry name" value="DHHA1"/>
    <property type="match status" value="1"/>
</dbReference>
<proteinExistence type="predicted"/>
<sequence length="345" mass="39461">MITKIIKEEEIQKAKKYVEKGERFVIVTHVSPDGDALGSSLALYHFLLAYGKDNVAVVVPNDFPAFFKWMPGNKEVIIYDKYPEFAEKLLNEADVIFCLDFNEPKRVDKLAPALMAAGGRRVLIDHHLFPADFCRVTMSYPQMSSTSEMVFRFICRMGLFELLNREAATCIYTGMMTDTGAFTYNSNQPEIYTIIGELIKKGIDKDEIYRNVNQVYSEGRLRMMGYVLYSKLRTYCNKKVALITLSQEELRRFYYQTGDTEGFVNLPLNMAKTRFSAFLREDPDFIKVSLRSVGNFPCNEFASRYFNGGGHKNASGGEFYGTMKEAIAHFEKSLKEFHAELGNIQ</sequence>
<dbReference type="EMBL" id="DXEN01000007">
    <property type="protein sequence ID" value="HIX85155.1"/>
    <property type="molecule type" value="Genomic_DNA"/>
</dbReference>
<accession>A0A9D1XPN9</accession>
<feature type="domain" description="DHHA1" evidence="2">
    <location>
        <begin position="252"/>
        <end position="336"/>
    </location>
</feature>
<gene>
    <name evidence="3" type="ORF">H9848_00880</name>
</gene>
<evidence type="ECO:0000313" key="3">
    <source>
        <dbReference type="EMBL" id="HIX85155.1"/>
    </source>
</evidence>
<organism evidence="3 4">
    <name type="scientific">Candidatus Parabacteroides intestinigallinarum</name>
    <dbReference type="NCBI Taxonomy" id="2838722"/>
    <lineage>
        <taxon>Bacteria</taxon>
        <taxon>Pseudomonadati</taxon>
        <taxon>Bacteroidota</taxon>
        <taxon>Bacteroidia</taxon>
        <taxon>Bacteroidales</taxon>
        <taxon>Tannerellaceae</taxon>
        <taxon>Parabacteroides</taxon>
    </lineage>
</organism>
<dbReference type="Gene3D" id="3.10.310.30">
    <property type="match status" value="1"/>
</dbReference>
<dbReference type="Proteomes" id="UP000823847">
    <property type="component" value="Unassembled WGS sequence"/>
</dbReference>
<dbReference type="Gene3D" id="3.90.1640.10">
    <property type="entry name" value="inorganic pyrophosphatase (n-terminal core)"/>
    <property type="match status" value="1"/>
</dbReference>
<evidence type="ECO:0000259" key="2">
    <source>
        <dbReference type="Pfam" id="PF02272"/>
    </source>
</evidence>
<dbReference type="PANTHER" id="PTHR47618">
    <property type="entry name" value="BIFUNCTIONAL OLIGORIBONUCLEASE AND PAP PHOSPHATASE NRNA"/>
    <property type="match status" value="1"/>
</dbReference>
<reference evidence="3" key="1">
    <citation type="journal article" date="2021" name="PeerJ">
        <title>Extensive microbial diversity within the chicken gut microbiome revealed by metagenomics and culture.</title>
        <authorList>
            <person name="Gilroy R."/>
            <person name="Ravi A."/>
            <person name="Getino M."/>
            <person name="Pursley I."/>
            <person name="Horton D.L."/>
            <person name="Alikhan N.F."/>
            <person name="Baker D."/>
            <person name="Gharbi K."/>
            <person name="Hall N."/>
            <person name="Watson M."/>
            <person name="Adriaenssens E.M."/>
            <person name="Foster-Nyarko E."/>
            <person name="Jarju S."/>
            <person name="Secka A."/>
            <person name="Antonio M."/>
            <person name="Oren A."/>
            <person name="Chaudhuri R.R."/>
            <person name="La Ragione R."/>
            <person name="Hildebrand F."/>
            <person name="Pallen M.J."/>
        </authorList>
    </citation>
    <scope>NUCLEOTIDE SEQUENCE</scope>
    <source>
        <strain evidence="3">ChiHecec2B26-12326</strain>
    </source>
</reference>
<dbReference type="AlphaFoldDB" id="A0A9D1XPN9"/>
<dbReference type="PANTHER" id="PTHR47618:SF1">
    <property type="entry name" value="BIFUNCTIONAL OLIGORIBONUCLEASE AND PAP PHOSPHATASE NRNA"/>
    <property type="match status" value="1"/>
</dbReference>
<comment type="caution">
    <text evidence="3">The sequence shown here is derived from an EMBL/GenBank/DDBJ whole genome shotgun (WGS) entry which is preliminary data.</text>
</comment>
<dbReference type="InterPro" id="IPR001667">
    <property type="entry name" value="DDH_dom"/>
</dbReference>
<dbReference type="InterPro" id="IPR051319">
    <property type="entry name" value="Oligoribo/pAp-PDE_c-di-AMP_PDE"/>
</dbReference>
<protein>
    <submittedName>
        <fullName evidence="3">Bifunctional oligoribonuclease/PAP phosphatase NrnA</fullName>
    </submittedName>
</protein>